<dbReference type="Pfam" id="PF12680">
    <property type="entry name" value="SnoaL_2"/>
    <property type="match status" value="1"/>
</dbReference>
<dbReference type="Proteomes" id="UP000537130">
    <property type="component" value="Unassembled WGS sequence"/>
</dbReference>
<keyword evidence="3" id="KW-1185">Reference proteome</keyword>
<dbReference type="Gene3D" id="3.10.450.50">
    <property type="match status" value="1"/>
</dbReference>
<name>A0A7W4W5Y1_9GAMM</name>
<evidence type="ECO:0000313" key="2">
    <source>
        <dbReference type="EMBL" id="MBB3048098.1"/>
    </source>
</evidence>
<protein>
    <submittedName>
        <fullName evidence="2">Ketosteroid isomerase-like protein</fullName>
    </submittedName>
</protein>
<dbReference type="InterPro" id="IPR037401">
    <property type="entry name" value="SnoaL-like"/>
</dbReference>
<dbReference type="InterPro" id="IPR032710">
    <property type="entry name" value="NTF2-like_dom_sf"/>
</dbReference>
<dbReference type="AlphaFoldDB" id="A0A7W4W5Y1"/>
<gene>
    <name evidence="2" type="ORF">FHR99_002364</name>
</gene>
<comment type="caution">
    <text evidence="2">The sequence shown here is derived from an EMBL/GenBank/DDBJ whole genome shotgun (WGS) entry which is preliminary data.</text>
</comment>
<reference evidence="2 3" key="1">
    <citation type="submission" date="2020-08" db="EMBL/GenBank/DDBJ databases">
        <title>Genomic Encyclopedia of Type Strains, Phase III (KMG-III): the genomes of soil and plant-associated and newly described type strains.</title>
        <authorList>
            <person name="Whitman W."/>
        </authorList>
    </citation>
    <scope>NUCLEOTIDE SEQUENCE [LARGE SCALE GENOMIC DNA]</scope>
    <source>
        <strain evidence="2 3">CECT 8654</strain>
    </source>
</reference>
<evidence type="ECO:0000313" key="3">
    <source>
        <dbReference type="Proteomes" id="UP000537130"/>
    </source>
</evidence>
<dbReference type="EMBL" id="JACHWY010000002">
    <property type="protein sequence ID" value="MBB3048098.1"/>
    <property type="molecule type" value="Genomic_DNA"/>
</dbReference>
<dbReference type="GO" id="GO:0016853">
    <property type="term" value="F:isomerase activity"/>
    <property type="evidence" value="ECO:0007669"/>
    <property type="project" value="UniProtKB-KW"/>
</dbReference>
<dbReference type="RefSeq" id="WP_183410863.1">
    <property type="nucleotide sequence ID" value="NZ_JACHWY010000002.1"/>
</dbReference>
<organism evidence="2 3">
    <name type="scientific">Litorivivens lipolytica</name>
    <dbReference type="NCBI Taxonomy" id="1524264"/>
    <lineage>
        <taxon>Bacteria</taxon>
        <taxon>Pseudomonadati</taxon>
        <taxon>Pseudomonadota</taxon>
        <taxon>Gammaproteobacteria</taxon>
        <taxon>Litorivivens</taxon>
    </lineage>
</organism>
<proteinExistence type="predicted"/>
<accession>A0A7W4W5Y1</accession>
<keyword evidence="2" id="KW-0413">Isomerase</keyword>
<dbReference type="SUPFAM" id="SSF54427">
    <property type="entry name" value="NTF2-like"/>
    <property type="match status" value="1"/>
</dbReference>
<evidence type="ECO:0000259" key="1">
    <source>
        <dbReference type="Pfam" id="PF12680"/>
    </source>
</evidence>
<feature type="domain" description="SnoaL-like" evidence="1">
    <location>
        <begin position="20"/>
        <end position="118"/>
    </location>
</feature>
<sequence>MGNAYKAQEASFQSGKYVIAGDREGWLSLFADDAVVQDPVGESPLDPTGKGHRGKDAIAAFYDMVIGPGDMQKFEITGSHPAGDECANVVEIRNVLGDTVVEMQMVVVYTANDEGKLTSLKAYWDFNKTMG</sequence>